<evidence type="ECO:0000313" key="2">
    <source>
        <dbReference type="EMBL" id="CDZ38780.1"/>
    </source>
</evidence>
<proteinExistence type="predicted"/>
<name>A0A0T7FUU9_NEOGA</name>
<evidence type="ECO:0000256" key="1">
    <source>
        <dbReference type="SAM" id="MobiDB-lite"/>
    </source>
</evidence>
<feature type="compositionally biased region" description="Basic and acidic residues" evidence="1">
    <location>
        <begin position="82"/>
        <end position="92"/>
    </location>
</feature>
<dbReference type="EMBL" id="CCRH01000014">
    <property type="protein sequence ID" value="CDZ38780.1"/>
    <property type="molecule type" value="Genomic_DNA"/>
</dbReference>
<dbReference type="Proteomes" id="UP000046176">
    <property type="component" value="Unassembled WGS sequence"/>
</dbReference>
<dbReference type="AlphaFoldDB" id="A0A0T7FUU9"/>
<protein>
    <submittedName>
        <fullName evidence="2">Uncharacterized protein</fullName>
    </submittedName>
</protein>
<feature type="region of interest" description="Disordered" evidence="1">
    <location>
        <begin position="54"/>
        <end position="92"/>
    </location>
</feature>
<evidence type="ECO:0000313" key="3">
    <source>
        <dbReference type="Proteomes" id="UP000046176"/>
    </source>
</evidence>
<gene>
    <name evidence="2" type="ORF">NGAL_HAMBI1145_45450</name>
</gene>
<organism evidence="2 3">
    <name type="scientific">Neorhizobium galegae bv. officinalis</name>
    <dbReference type="NCBI Taxonomy" id="323656"/>
    <lineage>
        <taxon>Bacteria</taxon>
        <taxon>Pseudomonadati</taxon>
        <taxon>Pseudomonadota</taxon>
        <taxon>Alphaproteobacteria</taxon>
        <taxon>Hyphomicrobiales</taxon>
        <taxon>Rhizobiaceae</taxon>
        <taxon>Rhizobium/Agrobacterium group</taxon>
        <taxon>Neorhizobium</taxon>
    </lineage>
</organism>
<reference evidence="2 3" key="1">
    <citation type="submission" date="2014-08" db="EMBL/GenBank/DDBJ databases">
        <authorList>
            <person name="Chen Y.-H."/>
        </authorList>
    </citation>
    <scope>NUCLEOTIDE SEQUENCE [LARGE SCALE GENOMIC DNA]</scope>
</reference>
<sequence>MLLNWVRLWEQLDKGKDRCCLNGLRHPMADPLEGAEWAGLLWAVPLLSRLASGGHERREENASRPLDYLPVNDSSRNSAGSRDAETRRRSAC</sequence>
<accession>A0A0T7FUU9</accession>